<dbReference type="Pfam" id="PF14237">
    <property type="entry name" value="GYF_2"/>
    <property type="match status" value="1"/>
</dbReference>
<dbReference type="InterPro" id="IPR029045">
    <property type="entry name" value="ClpP/crotonase-like_dom_sf"/>
</dbReference>
<dbReference type="EMBL" id="JADIKF010000040">
    <property type="protein sequence ID" value="MBM7132208.1"/>
    <property type="molecule type" value="Genomic_DNA"/>
</dbReference>
<dbReference type="InterPro" id="IPR025640">
    <property type="entry name" value="GYF_2"/>
</dbReference>
<reference evidence="3" key="1">
    <citation type="submission" date="2020-10" db="EMBL/GenBank/DDBJ databases">
        <title>Phylogeny of dyella-like bacteria.</title>
        <authorList>
            <person name="Fu J."/>
        </authorList>
    </citation>
    <scope>NUCLEOTIDE SEQUENCE</scope>
    <source>
        <strain evidence="3">DHON07</strain>
    </source>
</reference>
<feature type="transmembrane region" description="Helical" evidence="1">
    <location>
        <begin position="97"/>
        <end position="115"/>
    </location>
</feature>
<dbReference type="SUPFAM" id="SSF52096">
    <property type="entry name" value="ClpP/crotonase"/>
    <property type="match status" value="1"/>
</dbReference>
<keyword evidence="1" id="KW-0812">Transmembrane</keyword>
<keyword evidence="1" id="KW-0472">Membrane</keyword>
<keyword evidence="1" id="KW-1133">Transmembrane helix</keyword>
<dbReference type="RefSeq" id="WP_204633725.1">
    <property type="nucleotide sequence ID" value="NZ_BSOC01000001.1"/>
</dbReference>
<protein>
    <recommendedName>
        <fullName evidence="2">GYF domain-containing protein</fullName>
    </recommendedName>
</protein>
<comment type="caution">
    <text evidence="3">The sequence shown here is derived from an EMBL/GenBank/DDBJ whole genome shotgun (WGS) entry which is preliminary data.</text>
</comment>
<evidence type="ECO:0000259" key="2">
    <source>
        <dbReference type="Pfam" id="PF14237"/>
    </source>
</evidence>
<dbReference type="Proteomes" id="UP001430193">
    <property type="component" value="Unassembled WGS sequence"/>
</dbReference>
<evidence type="ECO:0000313" key="4">
    <source>
        <dbReference type="Proteomes" id="UP001430193"/>
    </source>
</evidence>
<sequence>MSLLYLRRGGRVEGPFDPLEARKRYAGGEWPRQTMSWRPGEKRWTSLAKRWPTGNNAGSMLLGFIATALIFVLAAALIGIPGRLFIYLPNALQTQRFLVEVVAGALGGAVVLTAFTTYRSWKRTRRLALHEALCILLTLMVGASSIALCRQAMKLVQTEDNFPNASIVYDDVARVIRVHGTIGHRFSQDLADALAGNGGAQAVVINSPGGLLDQAFKSVDVLIKAHLPLRIDGDCASACGLLWAGVPLREMTDASRIGLHQNRTVSDLPAEMTAATMKHLDEESIKLLASAGFTPAMLQRRAVTPPGSVYWLSAVDVMTAGIDAKVIGVDGRPVSVDTAKWAVIVAAWGKHSLTGQLYQAIALHEPALADTYKDKLYAALHGSNMPWFHYEDGLLETSAIKQAFAQVPDRALMDWAQSRQHDLADASQSGSASTCAFLTATATIETLDAITRRRVNDHALARTLALVNAIPGNALAQAVDVQPWAGEFSDYSRQLVTRLRQQGYPTDTAQWTSLQRCNYSSEFLLGAVQMPLASGAGIVRYSLVGRQAHR</sequence>
<feature type="transmembrane region" description="Helical" evidence="1">
    <location>
        <begin position="60"/>
        <end position="85"/>
    </location>
</feature>
<name>A0ABS2KMU3_9GAMM</name>
<dbReference type="Gene3D" id="3.90.226.10">
    <property type="entry name" value="2-enoyl-CoA Hydratase, Chain A, domain 1"/>
    <property type="match status" value="1"/>
</dbReference>
<evidence type="ECO:0000256" key="1">
    <source>
        <dbReference type="SAM" id="Phobius"/>
    </source>
</evidence>
<proteinExistence type="predicted"/>
<feature type="domain" description="GYF" evidence="2">
    <location>
        <begin position="5"/>
        <end position="48"/>
    </location>
</feature>
<accession>A0ABS2KMU3</accession>
<keyword evidence="4" id="KW-1185">Reference proteome</keyword>
<organism evidence="3 4">
    <name type="scientific">Dyella mobilis</name>
    <dbReference type="NCBI Taxonomy" id="1849582"/>
    <lineage>
        <taxon>Bacteria</taxon>
        <taxon>Pseudomonadati</taxon>
        <taxon>Pseudomonadota</taxon>
        <taxon>Gammaproteobacteria</taxon>
        <taxon>Lysobacterales</taxon>
        <taxon>Rhodanobacteraceae</taxon>
        <taxon>Dyella</taxon>
    </lineage>
</organism>
<feature type="transmembrane region" description="Helical" evidence="1">
    <location>
        <begin position="127"/>
        <end position="148"/>
    </location>
</feature>
<gene>
    <name evidence="3" type="ORF">ISS99_21980</name>
</gene>
<evidence type="ECO:0000313" key="3">
    <source>
        <dbReference type="EMBL" id="MBM7132208.1"/>
    </source>
</evidence>